<feature type="chain" id="PRO_5015178661" evidence="1">
    <location>
        <begin position="31"/>
        <end position="212"/>
    </location>
</feature>
<keyword evidence="1" id="KW-0732">Signal</keyword>
<protein>
    <submittedName>
        <fullName evidence="3">Uncharacterized protein DUF1524</fullName>
    </submittedName>
</protein>
<evidence type="ECO:0000313" key="3">
    <source>
        <dbReference type="EMBL" id="PSL06170.1"/>
    </source>
</evidence>
<evidence type="ECO:0000259" key="2">
    <source>
        <dbReference type="Pfam" id="PF07510"/>
    </source>
</evidence>
<dbReference type="PANTHER" id="PTHR24094:SF15">
    <property type="entry name" value="AMP-DEPENDENT SYNTHETASE_LIGASE DOMAIN-CONTAINING PROTEIN-RELATED"/>
    <property type="match status" value="1"/>
</dbReference>
<feature type="signal peptide" evidence="1">
    <location>
        <begin position="1"/>
        <end position="30"/>
    </location>
</feature>
<proteinExistence type="predicted"/>
<accession>A0A2P8E9P4</accession>
<dbReference type="AlphaFoldDB" id="A0A2P8E9P4"/>
<dbReference type="EMBL" id="PYGE01000003">
    <property type="protein sequence ID" value="PSL06170.1"/>
    <property type="molecule type" value="Genomic_DNA"/>
</dbReference>
<name>A0A2P8E9P4_9ACTN</name>
<organism evidence="3 4">
    <name type="scientific">Haloactinopolyspora alba</name>
    <dbReference type="NCBI Taxonomy" id="648780"/>
    <lineage>
        <taxon>Bacteria</taxon>
        <taxon>Bacillati</taxon>
        <taxon>Actinomycetota</taxon>
        <taxon>Actinomycetes</taxon>
        <taxon>Jiangellales</taxon>
        <taxon>Jiangellaceae</taxon>
        <taxon>Haloactinopolyspora</taxon>
    </lineage>
</organism>
<dbReference type="Pfam" id="PF07510">
    <property type="entry name" value="GmrSD_C"/>
    <property type="match status" value="1"/>
</dbReference>
<dbReference type="PANTHER" id="PTHR24094">
    <property type="entry name" value="SECRETED PROTEIN"/>
    <property type="match status" value="1"/>
</dbReference>
<keyword evidence="4" id="KW-1185">Reference proteome</keyword>
<sequence>MVMRSRLLRTLFAVLVAVGVAAAVTGPAAAYPPDPPSVAESRAQLDAITVAAPGSDDGYSRELFPHWLGQEGNCNTREVVLRRDGSGVQTGADCYPDSGSWYSVYDRDWLSDPSDVHIDHMVPLAEAWRSGADSWSQQRRADFANDLSRGQLIAVSGSSNMSKSDQDPAEWRPENTNWWCYYGRHWIDVKHDWGLTADAAEKSALDRMLDTC</sequence>
<comment type="caution">
    <text evidence="3">The sequence shown here is derived from an EMBL/GenBank/DDBJ whole genome shotgun (WGS) entry which is preliminary data.</text>
</comment>
<reference evidence="3 4" key="1">
    <citation type="submission" date="2018-03" db="EMBL/GenBank/DDBJ databases">
        <title>Genomic Encyclopedia of Archaeal and Bacterial Type Strains, Phase II (KMG-II): from individual species to whole genera.</title>
        <authorList>
            <person name="Goeker M."/>
        </authorList>
    </citation>
    <scope>NUCLEOTIDE SEQUENCE [LARGE SCALE GENOMIC DNA]</scope>
    <source>
        <strain evidence="3 4">DSM 45211</strain>
    </source>
</reference>
<evidence type="ECO:0000256" key="1">
    <source>
        <dbReference type="SAM" id="SignalP"/>
    </source>
</evidence>
<dbReference type="Proteomes" id="UP000243528">
    <property type="component" value="Unassembled WGS sequence"/>
</dbReference>
<feature type="domain" description="GmrSD restriction endonucleases C-terminal" evidence="2">
    <location>
        <begin position="112"/>
        <end position="205"/>
    </location>
</feature>
<evidence type="ECO:0000313" key="4">
    <source>
        <dbReference type="Proteomes" id="UP000243528"/>
    </source>
</evidence>
<gene>
    <name evidence="3" type="ORF">CLV30_103325</name>
</gene>
<dbReference type="InterPro" id="IPR011089">
    <property type="entry name" value="GmrSD_C"/>
</dbReference>